<dbReference type="KEGG" id="halg:HUG10_08705"/>
<proteinExistence type="predicted"/>
<evidence type="ECO:0000313" key="2">
    <source>
        <dbReference type="EMBL" id="QLG27627.1"/>
    </source>
</evidence>
<dbReference type="AlphaFoldDB" id="A0A7D5GKX9"/>
<keyword evidence="1" id="KW-0812">Transmembrane</keyword>
<dbReference type="GeneID" id="56028908"/>
<gene>
    <name evidence="2" type="ORF">HUG10_08705</name>
</gene>
<organism evidence="2 3">
    <name type="scientific">Halorarum halophilum</name>
    <dbReference type="NCBI Taxonomy" id="2743090"/>
    <lineage>
        <taxon>Archaea</taxon>
        <taxon>Methanobacteriati</taxon>
        <taxon>Methanobacteriota</taxon>
        <taxon>Stenosarchaea group</taxon>
        <taxon>Halobacteria</taxon>
        <taxon>Halobacteriales</taxon>
        <taxon>Haloferacaceae</taxon>
        <taxon>Halorarum</taxon>
    </lineage>
</organism>
<dbReference type="Proteomes" id="UP000509750">
    <property type="component" value="Chromosome"/>
</dbReference>
<dbReference type="RefSeq" id="WP_179169202.1">
    <property type="nucleotide sequence ID" value="NZ_CP058529.1"/>
</dbReference>
<dbReference type="OrthoDB" id="340727at2157"/>
<evidence type="ECO:0000313" key="3">
    <source>
        <dbReference type="Proteomes" id="UP000509750"/>
    </source>
</evidence>
<name>A0A7D5GKX9_9EURY</name>
<evidence type="ECO:0000256" key="1">
    <source>
        <dbReference type="SAM" id="Phobius"/>
    </source>
</evidence>
<feature type="transmembrane region" description="Helical" evidence="1">
    <location>
        <begin position="52"/>
        <end position="73"/>
    </location>
</feature>
<keyword evidence="1" id="KW-0472">Membrane</keyword>
<dbReference type="EMBL" id="CP058529">
    <property type="protein sequence ID" value="QLG27627.1"/>
    <property type="molecule type" value="Genomic_DNA"/>
</dbReference>
<protein>
    <submittedName>
        <fullName evidence="2">Uncharacterized protein</fullName>
    </submittedName>
</protein>
<sequence>MWARERDVVDYAVVSAVTLLLYLQLPFRPEIRETLRWTATELQLRIEESPEAVVAAFIIFVALFGGAFVLGMVRHASQ</sequence>
<keyword evidence="1" id="KW-1133">Transmembrane helix</keyword>
<keyword evidence="3" id="KW-1185">Reference proteome</keyword>
<reference evidence="2 3" key="1">
    <citation type="submission" date="2020-07" db="EMBL/GenBank/DDBJ databases">
        <title>Gai3-2, isolated from salt lake.</title>
        <authorList>
            <person name="Cui H."/>
            <person name="Shi X."/>
        </authorList>
    </citation>
    <scope>NUCLEOTIDE SEQUENCE [LARGE SCALE GENOMIC DNA]</scope>
    <source>
        <strain evidence="2 3">Gai3-2</strain>
    </source>
</reference>
<accession>A0A7D5GKX9</accession>